<dbReference type="InterPro" id="IPR000868">
    <property type="entry name" value="Isochorismatase-like_dom"/>
</dbReference>
<dbReference type="Proteomes" id="UP001551695">
    <property type="component" value="Unassembled WGS sequence"/>
</dbReference>
<dbReference type="SUPFAM" id="SSF52499">
    <property type="entry name" value="Isochorismatase-like hydrolases"/>
    <property type="match status" value="1"/>
</dbReference>
<protein>
    <submittedName>
        <fullName evidence="3">Isochorismatase family protein</fullName>
    </submittedName>
</protein>
<name>A0ABV3FYH0_9NOCA</name>
<dbReference type="InterPro" id="IPR050272">
    <property type="entry name" value="Isochorismatase-like_hydrls"/>
</dbReference>
<evidence type="ECO:0000313" key="3">
    <source>
        <dbReference type="EMBL" id="MEV0710475.1"/>
    </source>
</evidence>
<reference evidence="3 4" key="1">
    <citation type="submission" date="2024-06" db="EMBL/GenBank/DDBJ databases">
        <title>The Natural Products Discovery Center: Release of the First 8490 Sequenced Strains for Exploring Actinobacteria Biosynthetic Diversity.</title>
        <authorList>
            <person name="Kalkreuter E."/>
            <person name="Kautsar S.A."/>
            <person name="Yang D."/>
            <person name="Bader C.D."/>
            <person name="Teijaro C.N."/>
            <person name="Fluegel L."/>
            <person name="Davis C.M."/>
            <person name="Simpson J.R."/>
            <person name="Lauterbach L."/>
            <person name="Steele A.D."/>
            <person name="Gui C."/>
            <person name="Meng S."/>
            <person name="Li G."/>
            <person name="Viehrig K."/>
            <person name="Ye F."/>
            <person name="Su P."/>
            <person name="Kiefer A.F."/>
            <person name="Nichols A."/>
            <person name="Cepeda A.J."/>
            <person name="Yan W."/>
            <person name="Fan B."/>
            <person name="Jiang Y."/>
            <person name="Adhikari A."/>
            <person name="Zheng C.-J."/>
            <person name="Schuster L."/>
            <person name="Cowan T.M."/>
            <person name="Smanski M.J."/>
            <person name="Chevrette M.G."/>
            <person name="De Carvalho L.P.S."/>
            <person name="Shen B."/>
        </authorList>
    </citation>
    <scope>NUCLEOTIDE SEQUENCE [LARGE SCALE GENOMIC DNA]</scope>
    <source>
        <strain evidence="3 4">NPDC050403</strain>
    </source>
</reference>
<evidence type="ECO:0000313" key="4">
    <source>
        <dbReference type="Proteomes" id="UP001551695"/>
    </source>
</evidence>
<evidence type="ECO:0000256" key="1">
    <source>
        <dbReference type="ARBA" id="ARBA00022801"/>
    </source>
</evidence>
<dbReference type="Pfam" id="PF00857">
    <property type="entry name" value="Isochorismatase"/>
    <property type="match status" value="1"/>
</dbReference>
<proteinExistence type="predicted"/>
<keyword evidence="4" id="KW-1185">Reference proteome</keyword>
<dbReference type="EMBL" id="JBFAKC010000010">
    <property type="protein sequence ID" value="MEV0710475.1"/>
    <property type="molecule type" value="Genomic_DNA"/>
</dbReference>
<feature type="domain" description="Isochorismatase-like" evidence="2">
    <location>
        <begin position="27"/>
        <end position="197"/>
    </location>
</feature>
<comment type="caution">
    <text evidence="3">The sequence shown here is derived from an EMBL/GenBank/DDBJ whole genome shotgun (WGS) entry which is preliminary data.</text>
</comment>
<accession>A0ABV3FYH0</accession>
<evidence type="ECO:0000259" key="2">
    <source>
        <dbReference type="Pfam" id="PF00857"/>
    </source>
</evidence>
<dbReference type="Gene3D" id="3.40.50.850">
    <property type="entry name" value="Isochorismatase-like"/>
    <property type="match status" value="1"/>
</dbReference>
<keyword evidence="1" id="KW-0378">Hydrolase</keyword>
<dbReference type="PANTHER" id="PTHR43540">
    <property type="entry name" value="PEROXYUREIDOACRYLATE/UREIDOACRYLATE AMIDOHYDROLASE-RELATED"/>
    <property type="match status" value="1"/>
</dbReference>
<dbReference type="InterPro" id="IPR036380">
    <property type="entry name" value="Isochorismatase-like_sf"/>
</dbReference>
<organism evidence="3 4">
    <name type="scientific">Nocardia aurea</name>
    <dbReference type="NCBI Taxonomy" id="2144174"/>
    <lineage>
        <taxon>Bacteria</taxon>
        <taxon>Bacillati</taxon>
        <taxon>Actinomycetota</taxon>
        <taxon>Actinomycetes</taxon>
        <taxon>Mycobacteriales</taxon>
        <taxon>Nocardiaceae</taxon>
        <taxon>Nocardia</taxon>
    </lineage>
</organism>
<dbReference type="PANTHER" id="PTHR43540:SF1">
    <property type="entry name" value="ISOCHORISMATASE HYDROLASE"/>
    <property type="match status" value="1"/>
</dbReference>
<dbReference type="RefSeq" id="WP_355089357.1">
    <property type="nucleotide sequence ID" value="NZ_JBEXKW010000061.1"/>
</dbReference>
<sequence length="222" mass="23235">MPVPDDLAADYATAGFGGELTPGTRPALILVDPARAYVDPGCSLYAGVDEPVRAMRVLLAAARGAGIPVVVTEVRLRADGADAGHFFRKSSGLVAFCEGSPFADFIEGLAPNADEFRVTKSYPSAFFGTTLHSYLTAQRVDTALIAGLSTSGCVRATALDALQHGFVPIVVEDAVGDRDRRVHEANLFDIAHKIGEVWALDRAVEYLGGLGSDTDAVLTGAG</sequence>
<gene>
    <name evidence="3" type="ORF">AB0I48_23185</name>
</gene>